<proteinExistence type="predicted"/>
<dbReference type="EMBL" id="CALNXI010000194">
    <property type="protein sequence ID" value="CAH3021748.1"/>
    <property type="molecule type" value="Genomic_DNA"/>
</dbReference>
<evidence type="ECO:0000256" key="1">
    <source>
        <dbReference type="SAM" id="Phobius"/>
    </source>
</evidence>
<name>A0ABN8M1F7_9CNID</name>
<comment type="caution">
    <text evidence="2">The sequence shown here is derived from an EMBL/GenBank/DDBJ whole genome shotgun (WGS) entry which is preliminary data.</text>
</comment>
<feature type="transmembrane region" description="Helical" evidence="1">
    <location>
        <begin position="55"/>
        <end position="75"/>
    </location>
</feature>
<feature type="transmembrane region" description="Helical" evidence="1">
    <location>
        <begin position="164"/>
        <end position="183"/>
    </location>
</feature>
<keyword evidence="3" id="KW-1185">Reference proteome</keyword>
<keyword evidence="1" id="KW-0472">Membrane</keyword>
<feature type="transmembrane region" description="Helical" evidence="1">
    <location>
        <begin position="95"/>
        <end position="116"/>
    </location>
</feature>
<keyword evidence="1" id="KW-1133">Transmembrane helix</keyword>
<sequence length="337" mass="37740">MVRCCRGIWLGFKKLIVRCLVNRAGMQRNRLLCCRKCNACCGSCNRCCCICLSRVPCASLIASFILAIGFTGFALGLSEGVKNLNKFLKMDIVDLASLGIMLFGVFLGSVSGLALLHGFAATGRTRFTIYRGWKCRLLGRWCICFLFGWHYFMLFLWLFLAPTLLIPLIFMGIFFGVCQVKVVKQLGKTCIKFEEYGIGDLVSPEEVCGDDLLLFCEAITGATPYFAAVFVGGLFIVVGVFHMLFVLTANYAHVHDQRRVEKASECTTCRTCCTVKDPDRYEDCFPEPPVEEVQLALQEKLKIDAGDPEGGAHPHNHPKWNYVYDFEKAPLMSGKKY</sequence>
<dbReference type="Pfam" id="PF01275">
    <property type="entry name" value="Myelin_PLP"/>
    <property type="match status" value="1"/>
</dbReference>
<evidence type="ECO:0000313" key="2">
    <source>
        <dbReference type="EMBL" id="CAH3021748.1"/>
    </source>
</evidence>
<dbReference type="Proteomes" id="UP001159427">
    <property type="component" value="Unassembled WGS sequence"/>
</dbReference>
<keyword evidence="1" id="KW-0812">Transmembrane</keyword>
<reference evidence="2 3" key="1">
    <citation type="submission" date="2022-05" db="EMBL/GenBank/DDBJ databases">
        <authorList>
            <consortium name="Genoscope - CEA"/>
            <person name="William W."/>
        </authorList>
    </citation>
    <scope>NUCLEOTIDE SEQUENCE [LARGE SCALE GENOMIC DNA]</scope>
</reference>
<dbReference type="PANTHER" id="PTHR11683:SF12">
    <property type="entry name" value="M6, ISOFORM F"/>
    <property type="match status" value="1"/>
</dbReference>
<protein>
    <recommendedName>
        <fullName evidence="4">Neuronal membrane glycoprotein M6-b</fullName>
    </recommendedName>
</protein>
<evidence type="ECO:0000313" key="3">
    <source>
        <dbReference type="Proteomes" id="UP001159427"/>
    </source>
</evidence>
<dbReference type="InterPro" id="IPR001614">
    <property type="entry name" value="Myelin_PLP"/>
</dbReference>
<evidence type="ECO:0008006" key="4">
    <source>
        <dbReference type="Google" id="ProtNLM"/>
    </source>
</evidence>
<dbReference type="PANTHER" id="PTHR11683">
    <property type="entry name" value="MYELIN PROTEOLIPID"/>
    <property type="match status" value="1"/>
</dbReference>
<feature type="transmembrane region" description="Helical" evidence="1">
    <location>
        <begin position="225"/>
        <end position="247"/>
    </location>
</feature>
<organism evidence="2 3">
    <name type="scientific">Porites evermanni</name>
    <dbReference type="NCBI Taxonomy" id="104178"/>
    <lineage>
        <taxon>Eukaryota</taxon>
        <taxon>Metazoa</taxon>
        <taxon>Cnidaria</taxon>
        <taxon>Anthozoa</taxon>
        <taxon>Hexacorallia</taxon>
        <taxon>Scleractinia</taxon>
        <taxon>Fungiina</taxon>
        <taxon>Poritidae</taxon>
        <taxon>Porites</taxon>
    </lineage>
</organism>
<accession>A0ABN8M1F7</accession>
<feature type="transmembrane region" description="Helical" evidence="1">
    <location>
        <begin position="137"/>
        <end position="158"/>
    </location>
</feature>
<gene>
    <name evidence="2" type="ORF">PEVE_00012701</name>
</gene>